<reference evidence="2 3" key="1">
    <citation type="journal article" date="2015" name="Plant Cell">
        <title>Oil accumulation by the oleaginous diatom Fistulifera solaris as revealed by the genome and transcriptome.</title>
        <authorList>
            <person name="Tanaka T."/>
            <person name="Maeda Y."/>
            <person name="Veluchamy A."/>
            <person name="Tanaka M."/>
            <person name="Abida H."/>
            <person name="Marechal E."/>
            <person name="Bowler C."/>
            <person name="Muto M."/>
            <person name="Sunaga Y."/>
            <person name="Tanaka M."/>
            <person name="Yoshino T."/>
            <person name="Taniguchi T."/>
            <person name="Fukuda Y."/>
            <person name="Nemoto M."/>
            <person name="Matsumoto M."/>
            <person name="Wong P.S."/>
            <person name="Aburatani S."/>
            <person name="Fujibuchi W."/>
        </authorList>
    </citation>
    <scope>NUCLEOTIDE SEQUENCE [LARGE SCALE GENOMIC DNA]</scope>
    <source>
        <strain evidence="2 3">JPCC DA0580</strain>
    </source>
</reference>
<feature type="region of interest" description="Disordered" evidence="1">
    <location>
        <begin position="521"/>
        <end position="639"/>
    </location>
</feature>
<feature type="compositionally biased region" description="Low complexity" evidence="1">
    <location>
        <begin position="542"/>
        <end position="553"/>
    </location>
</feature>
<protein>
    <submittedName>
        <fullName evidence="2">Uncharacterized protein</fullName>
    </submittedName>
</protein>
<feature type="compositionally biased region" description="Low complexity" evidence="1">
    <location>
        <begin position="572"/>
        <end position="587"/>
    </location>
</feature>
<organism evidence="2 3">
    <name type="scientific">Fistulifera solaris</name>
    <name type="common">Oleaginous diatom</name>
    <dbReference type="NCBI Taxonomy" id="1519565"/>
    <lineage>
        <taxon>Eukaryota</taxon>
        <taxon>Sar</taxon>
        <taxon>Stramenopiles</taxon>
        <taxon>Ochrophyta</taxon>
        <taxon>Bacillariophyta</taxon>
        <taxon>Bacillariophyceae</taxon>
        <taxon>Bacillariophycidae</taxon>
        <taxon>Naviculales</taxon>
        <taxon>Naviculaceae</taxon>
        <taxon>Fistulifera</taxon>
    </lineage>
</organism>
<feature type="compositionally biased region" description="Low complexity" evidence="1">
    <location>
        <begin position="290"/>
        <end position="300"/>
    </location>
</feature>
<gene>
    <name evidence="2" type="ORF">FisN_4Hh445</name>
</gene>
<dbReference type="EMBL" id="BDSP01000235">
    <property type="protein sequence ID" value="GAX26053.1"/>
    <property type="molecule type" value="Genomic_DNA"/>
</dbReference>
<evidence type="ECO:0000313" key="2">
    <source>
        <dbReference type="EMBL" id="GAX26053.1"/>
    </source>
</evidence>
<dbReference type="AlphaFoldDB" id="A0A1Z5KIC5"/>
<dbReference type="Proteomes" id="UP000198406">
    <property type="component" value="Unassembled WGS sequence"/>
</dbReference>
<comment type="caution">
    <text evidence="2">The sequence shown here is derived from an EMBL/GenBank/DDBJ whole genome shotgun (WGS) entry which is preliminary data.</text>
</comment>
<feature type="compositionally biased region" description="Low complexity" evidence="1">
    <location>
        <begin position="609"/>
        <end position="639"/>
    </location>
</feature>
<feature type="compositionally biased region" description="Polar residues" evidence="1">
    <location>
        <begin position="418"/>
        <end position="428"/>
    </location>
</feature>
<evidence type="ECO:0000256" key="1">
    <source>
        <dbReference type="SAM" id="MobiDB-lite"/>
    </source>
</evidence>
<feature type="region of interest" description="Disordered" evidence="1">
    <location>
        <begin position="274"/>
        <end position="323"/>
    </location>
</feature>
<name>A0A1Z5KIC5_FISSO</name>
<accession>A0A1Z5KIC5</accession>
<keyword evidence="3" id="KW-1185">Reference proteome</keyword>
<sequence>MSARVPVVYQIDFTAVAAGKRVASSKRRVRWRFGFANMSALSNGEVGTACRGEEHDVTLIWSLTSGKRTILFDGHEIHFSIGRMGIFDHSWTMKNNHVLKVIAHASPPLSPTPGFRQYDFFVDGQSFFSFPKVYRLGMAANDPRAVATSMPMAEPRRSTFAGSERITSLEMPTNPDEEEAYLQEAIRQSLEDDKVKAGGGGDLLDFGSDTAPAQPLAALPPSANTAWGGTPANTVFIGAPLPALPPTTSDPWSTAITPVPNAAYPWAAAPTPAAAPAETWGAPPPPVPPAASAEPWGAAPVPAPPAPPAPAVGDPWGSTVTPVQTQTTPVNLYANTPSANGFPYGSQSYGSSQYPPAPSAQNGGSNQYSQPLSGQPSFTQSAAAPYNSQTPAPSGTWTAPPAISTSYDNPEVPLSVTPLAQQTPSSLGFGSPAPTFSGFSPTPVKQQPPPAQEQAPSYPPNGQSDFGASAESKPVSLLDQTFAKLANVDSFSLTSKKDEPAANPFASTSINDNRSLADLQKTKAAPSKEIMKSYQPSSMVVSSQQNSYGSQYGIHQGGQEALGSYGQQQPHSYGQPNQQPQYGQPSSVPQYGQAPAAAQFQYGQTAPVPGYAQQQPQFAQQPGGYGQQPPFVQQQGFNF</sequence>
<feature type="compositionally biased region" description="Pro residues" evidence="1">
    <location>
        <begin position="301"/>
        <end position="310"/>
    </location>
</feature>
<feature type="compositionally biased region" description="Polar residues" evidence="1">
    <location>
        <begin position="362"/>
        <end position="408"/>
    </location>
</feature>
<proteinExistence type="predicted"/>
<dbReference type="InParanoid" id="A0A1Z5KIC5"/>
<dbReference type="OrthoDB" id="72550at2759"/>
<feature type="region of interest" description="Disordered" evidence="1">
    <location>
        <begin position="344"/>
        <end position="471"/>
    </location>
</feature>
<feature type="compositionally biased region" description="Low complexity" evidence="1">
    <location>
        <begin position="344"/>
        <end position="354"/>
    </location>
</feature>
<evidence type="ECO:0000313" key="3">
    <source>
        <dbReference type="Proteomes" id="UP000198406"/>
    </source>
</evidence>